<keyword evidence="3" id="KW-0479">Metal-binding</keyword>
<dbReference type="GO" id="GO:0009102">
    <property type="term" value="P:biotin biosynthetic process"/>
    <property type="evidence" value="ECO:0007669"/>
    <property type="project" value="InterPro"/>
</dbReference>
<keyword evidence="5" id="KW-0411">Iron-sulfur</keyword>
<evidence type="ECO:0000256" key="1">
    <source>
        <dbReference type="ARBA" id="ARBA00022485"/>
    </source>
</evidence>
<dbReference type="SMART" id="SM00729">
    <property type="entry name" value="Elp3"/>
    <property type="match status" value="1"/>
</dbReference>
<feature type="domain" description="Radical SAM core" evidence="6">
    <location>
        <begin position="17"/>
        <end position="229"/>
    </location>
</feature>
<dbReference type="InterPro" id="IPR013785">
    <property type="entry name" value="Aldolase_TIM"/>
</dbReference>
<dbReference type="GO" id="GO:0046872">
    <property type="term" value="F:metal ion binding"/>
    <property type="evidence" value="ECO:0007669"/>
    <property type="project" value="UniProtKB-KW"/>
</dbReference>
<dbReference type="InterPro" id="IPR002684">
    <property type="entry name" value="Biotin_synth/BioAB"/>
</dbReference>
<evidence type="ECO:0000256" key="5">
    <source>
        <dbReference type="ARBA" id="ARBA00023014"/>
    </source>
</evidence>
<keyword evidence="1" id="KW-0004">4Fe-4S</keyword>
<dbReference type="InterPro" id="IPR006638">
    <property type="entry name" value="Elp3/MiaA/NifB-like_rSAM"/>
</dbReference>
<keyword evidence="8" id="KW-1185">Reference proteome</keyword>
<evidence type="ECO:0000256" key="2">
    <source>
        <dbReference type="ARBA" id="ARBA00022691"/>
    </source>
</evidence>
<dbReference type="OrthoDB" id="15118at2157"/>
<dbReference type="SFLD" id="SFLDS00029">
    <property type="entry name" value="Radical_SAM"/>
    <property type="match status" value="1"/>
</dbReference>
<dbReference type="KEGG" id="sazo:D1868_10070"/>
<evidence type="ECO:0000256" key="3">
    <source>
        <dbReference type="ARBA" id="ARBA00022723"/>
    </source>
</evidence>
<dbReference type="InterPro" id="IPR058240">
    <property type="entry name" value="rSAM_sf"/>
</dbReference>
<evidence type="ECO:0000313" key="7">
    <source>
        <dbReference type="EMBL" id="QGR20299.1"/>
    </source>
</evidence>
<gene>
    <name evidence="7" type="ORF">D1868_10070</name>
</gene>
<evidence type="ECO:0000259" key="6">
    <source>
        <dbReference type="PROSITE" id="PS51918"/>
    </source>
</evidence>
<keyword evidence="2" id="KW-0949">S-adenosyl-L-methionine</keyword>
<dbReference type="CDD" id="cd01335">
    <property type="entry name" value="Radical_SAM"/>
    <property type="match status" value="1"/>
</dbReference>
<dbReference type="RefSeq" id="WP_156007749.1">
    <property type="nucleotide sequence ID" value="NZ_CP045483.1"/>
</dbReference>
<organism evidence="7 8">
    <name type="scientific">Stygiolobus azoricus</name>
    <dbReference type="NCBI Taxonomy" id="41675"/>
    <lineage>
        <taxon>Archaea</taxon>
        <taxon>Thermoproteota</taxon>
        <taxon>Thermoprotei</taxon>
        <taxon>Sulfolobales</taxon>
        <taxon>Sulfolobaceae</taxon>
        <taxon>Stygiolobus</taxon>
    </lineage>
</organism>
<dbReference type="InterPro" id="IPR007197">
    <property type="entry name" value="rSAM"/>
</dbReference>
<protein>
    <submittedName>
        <fullName evidence="7">Radical SAM protein</fullName>
    </submittedName>
</protein>
<keyword evidence="4" id="KW-0408">Iron</keyword>
<dbReference type="SFLD" id="SFLDG01098">
    <property type="entry name" value="Uncharacterised_Radical_SAM_Su"/>
    <property type="match status" value="1"/>
</dbReference>
<proteinExistence type="predicted"/>
<dbReference type="GO" id="GO:0051539">
    <property type="term" value="F:4 iron, 4 sulfur cluster binding"/>
    <property type="evidence" value="ECO:0007669"/>
    <property type="project" value="UniProtKB-KW"/>
</dbReference>
<sequence>MKVLVSAGTYYFIKKGIKISNTAYLLQSSGCNASCKFCTQSVLSNADKTYLSKVKWYPVELEEIKDSLNSFTRVCLQTVIKEKFEDEVIEIMSKIDSKHKSVTITPVDKQYLIKLKEVGVDYLGVGLDTVKSMWREVGKPYSYEKYIKFIKDAIDVFGRKHVYVHLIVGLGESEEEIVNTMKELYALGAEVALFAFTPVKGTPYEKKERPSLEYYRRIQALRYKLSTGKDGEEAFLTSGCPSCDRPYYNESPLDKELYNIPLRDYKWFLASSHSGSSLS</sequence>
<dbReference type="GeneID" id="42799419"/>
<reference evidence="7 8" key="1">
    <citation type="submission" date="2019-10" db="EMBL/GenBank/DDBJ databases">
        <title>Genome Sequences from Six Type Strain Members of the Archaeal Family Sulfolobaceae: Acidianus ambivalens, Acidianus infernus, Metallosphaera prunae, Stygiolobus azoricus, Sulfolobus metallicus, and Sulfurisphaera ohwakuensis.</title>
        <authorList>
            <person name="Counts J.A."/>
            <person name="Kelly R.M."/>
        </authorList>
    </citation>
    <scope>NUCLEOTIDE SEQUENCE [LARGE SCALE GENOMIC DNA]</scope>
    <source>
        <strain evidence="7 8">FC6</strain>
    </source>
</reference>
<dbReference type="EMBL" id="CP045483">
    <property type="protein sequence ID" value="QGR20299.1"/>
    <property type="molecule type" value="Genomic_DNA"/>
</dbReference>
<evidence type="ECO:0000313" key="8">
    <source>
        <dbReference type="Proteomes" id="UP000423396"/>
    </source>
</evidence>
<dbReference type="PANTHER" id="PTHR22976">
    <property type="entry name" value="BIOTIN SYNTHASE"/>
    <property type="match status" value="1"/>
</dbReference>
<dbReference type="Proteomes" id="UP000423396">
    <property type="component" value="Chromosome"/>
</dbReference>
<dbReference type="PROSITE" id="PS51918">
    <property type="entry name" value="RADICAL_SAM"/>
    <property type="match status" value="1"/>
</dbReference>
<dbReference type="SUPFAM" id="SSF102114">
    <property type="entry name" value="Radical SAM enzymes"/>
    <property type="match status" value="1"/>
</dbReference>
<evidence type="ECO:0000256" key="4">
    <source>
        <dbReference type="ARBA" id="ARBA00023004"/>
    </source>
</evidence>
<accession>A0A650CR34</accession>
<dbReference type="AlphaFoldDB" id="A0A650CR34"/>
<dbReference type="GO" id="GO:0004076">
    <property type="term" value="F:biotin synthase activity"/>
    <property type="evidence" value="ECO:0007669"/>
    <property type="project" value="InterPro"/>
</dbReference>
<dbReference type="PANTHER" id="PTHR22976:SF2">
    <property type="entry name" value="BIOTIN SYNTHASE, MITOCHONDRIAL"/>
    <property type="match status" value="1"/>
</dbReference>
<dbReference type="Gene3D" id="3.20.20.70">
    <property type="entry name" value="Aldolase class I"/>
    <property type="match status" value="1"/>
</dbReference>
<dbReference type="GO" id="GO:0051537">
    <property type="term" value="F:2 iron, 2 sulfur cluster binding"/>
    <property type="evidence" value="ECO:0007669"/>
    <property type="project" value="TreeGrafter"/>
</dbReference>
<name>A0A650CR34_9CREN</name>
<dbReference type="Pfam" id="PF04055">
    <property type="entry name" value="Radical_SAM"/>
    <property type="match status" value="1"/>
</dbReference>